<name>A0A2V2NH73_9EURY</name>
<dbReference type="RefSeq" id="WP_109939803.1">
    <property type="nucleotide sequence ID" value="NZ_CP176366.1"/>
</dbReference>
<proteinExistence type="predicted"/>
<dbReference type="InterPro" id="IPR014424">
    <property type="entry name" value="UCP004897_ACT"/>
</dbReference>
<dbReference type="GeneID" id="97609509"/>
<comment type="caution">
    <text evidence="1">The sequence shown here is derived from an EMBL/GenBank/DDBJ whole genome shotgun (WGS) entry which is preliminary data.</text>
</comment>
<reference evidence="1 2" key="1">
    <citation type="submission" date="2018-05" db="EMBL/GenBank/DDBJ databases">
        <title>Draft genome of Methanospirillum stamsii Pt1.</title>
        <authorList>
            <person name="Dueholm M.S."/>
            <person name="Nielsen P.H."/>
            <person name="Bakmann L.F."/>
            <person name="Otzen D.E."/>
        </authorList>
    </citation>
    <scope>NUCLEOTIDE SEQUENCE [LARGE SCALE GENOMIC DNA]</scope>
    <source>
        <strain evidence="1 2">Pt1</strain>
    </source>
</reference>
<dbReference type="PIRSF" id="PIRSF004897">
    <property type="entry name" value="UCP004897_ACT"/>
    <property type="match status" value="1"/>
</dbReference>
<dbReference type="AlphaFoldDB" id="A0A2V2NH73"/>
<accession>A0A2V2NH73</accession>
<keyword evidence="2" id="KW-1185">Reference proteome</keyword>
<gene>
    <name evidence="1" type="ORF">DLD82_03915</name>
</gene>
<evidence type="ECO:0000313" key="1">
    <source>
        <dbReference type="EMBL" id="PWR75738.1"/>
    </source>
</evidence>
<protein>
    <submittedName>
        <fullName evidence="1">Regulator of amino acid metabolism, contains ACT domain protein</fullName>
    </submittedName>
</protein>
<dbReference type="Proteomes" id="UP000245934">
    <property type="component" value="Unassembled WGS sequence"/>
</dbReference>
<dbReference type="OrthoDB" id="30884at2157"/>
<organism evidence="1 2">
    <name type="scientific">Methanospirillum stamsii</name>
    <dbReference type="NCBI Taxonomy" id="1277351"/>
    <lineage>
        <taxon>Archaea</taxon>
        <taxon>Methanobacteriati</taxon>
        <taxon>Methanobacteriota</taxon>
        <taxon>Stenosarchaea group</taxon>
        <taxon>Methanomicrobia</taxon>
        <taxon>Methanomicrobiales</taxon>
        <taxon>Methanospirillaceae</taxon>
        <taxon>Methanospirillum</taxon>
    </lineage>
</organism>
<dbReference type="EMBL" id="QGMZ01000008">
    <property type="protein sequence ID" value="PWR75738.1"/>
    <property type="molecule type" value="Genomic_DNA"/>
</dbReference>
<sequence>MWSAILDWFADSPSQTRVVRFLLENGFGVNETGKISCNNIAVAATQVASKLHVDRRVVEATARRILTSPFRDIFINMRATPDLSVIAENLSLSVITVIPQDASKPGVVEACIHTLSTHQIGLRQIFVTDPHLSEAPRLVIIAEGKIPAGVIDELRDLPVVKKLIF</sequence>
<evidence type="ECO:0000313" key="2">
    <source>
        <dbReference type="Proteomes" id="UP000245934"/>
    </source>
</evidence>